<comment type="caution">
    <text evidence="1">The sequence shown here is derived from an EMBL/GenBank/DDBJ whole genome shotgun (WGS) entry which is preliminary data.</text>
</comment>
<dbReference type="Proteomes" id="UP000735874">
    <property type="component" value="Unassembled WGS sequence"/>
</dbReference>
<sequence>MTPRHSAVKPLFRAAPTRIQYLLLVFKVPPKHRQREEILRDIVDEVATAASDRNLAVFATQLALVTKALVRAMVQRPRSNDQGFWDQFNRAPTVEEVGSAITAGTEQVPDTSGDVGKLRARLDSAYAGRQALEVQLLTQTGLRENAKLFARQGTAGIEELKTELKCAKESDAAHLRRCIDAQVSLDASTETAEKLRQFIKSVQESNLSIQKQVQHVEAPSTTLGPHQGRLVGRPGAAVEGCGAT</sequence>
<dbReference type="VEuPathDB" id="FungiDB:PC110_g21717"/>
<evidence type="ECO:0000313" key="1">
    <source>
        <dbReference type="EMBL" id="KAG2797221.1"/>
    </source>
</evidence>
<dbReference type="EMBL" id="RCMG01003959">
    <property type="protein sequence ID" value="KAG2797221.1"/>
    <property type="molecule type" value="Genomic_DNA"/>
</dbReference>
<name>A0A8T0XUU5_9STRA</name>
<protein>
    <submittedName>
        <fullName evidence="1">Uncharacterized protein</fullName>
    </submittedName>
</protein>
<proteinExistence type="predicted"/>
<dbReference type="AlphaFoldDB" id="A0A8T0XUU5"/>
<reference evidence="1" key="1">
    <citation type="submission" date="2018-10" db="EMBL/GenBank/DDBJ databases">
        <title>Effector identification in a new, highly contiguous assembly of the strawberry crown rot pathogen Phytophthora cactorum.</title>
        <authorList>
            <person name="Armitage A.D."/>
            <person name="Nellist C.F."/>
            <person name="Bates H."/>
            <person name="Vickerstaff R.J."/>
            <person name="Harrison R.J."/>
        </authorList>
    </citation>
    <scope>NUCLEOTIDE SEQUENCE</scope>
    <source>
        <strain evidence="1">15-7</strain>
    </source>
</reference>
<evidence type="ECO:0000313" key="2">
    <source>
        <dbReference type="Proteomes" id="UP000735874"/>
    </source>
</evidence>
<organism evidence="1 2">
    <name type="scientific">Phytophthora cactorum</name>
    <dbReference type="NCBI Taxonomy" id="29920"/>
    <lineage>
        <taxon>Eukaryota</taxon>
        <taxon>Sar</taxon>
        <taxon>Stramenopiles</taxon>
        <taxon>Oomycota</taxon>
        <taxon>Peronosporomycetes</taxon>
        <taxon>Peronosporales</taxon>
        <taxon>Peronosporaceae</taxon>
        <taxon>Phytophthora</taxon>
    </lineage>
</organism>
<accession>A0A8T0XUU5</accession>
<gene>
    <name evidence="1" type="ORF">PC113_g25043</name>
</gene>